<name>A0AAD6W7H9_9ROSI</name>
<feature type="region of interest" description="Disordered" evidence="1">
    <location>
        <begin position="1"/>
        <end position="44"/>
    </location>
</feature>
<comment type="caution">
    <text evidence="2">The sequence shown here is derived from an EMBL/GenBank/DDBJ whole genome shotgun (WGS) entry which is preliminary data.</text>
</comment>
<reference evidence="2 3" key="1">
    <citation type="journal article" date="2023" name="Mol. Ecol. Resour.">
        <title>Chromosome-level genome assembly of a triploid poplar Populus alba 'Berolinensis'.</title>
        <authorList>
            <person name="Chen S."/>
            <person name="Yu Y."/>
            <person name="Wang X."/>
            <person name="Wang S."/>
            <person name="Zhang T."/>
            <person name="Zhou Y."/>
            <person name="He R."/>
            <person name="Meng N."/>
            <person name="Wang Y."/>
            <person name="Liu W."/>
            <person name="Liu Z."/>
            <person name="Liu J."/>
            <person name="Guo Q."/>
            <person name="Huang H."/>
            <person name="Sederoff R.R."/>
            <person name="Wang G."/>
            <person name="Qu G."/>
            <person name="Chen S."/>
        </authorList>
    </citation>
    <scope>NUCLEOTIDE SEQUENCE [LARGE SCALE GENOMIC DNA]</scope>
    <source>
        <strain evidence="2">SC-2020</strain>
    </source>
</reference>
<proteinExistence type="predicted"/>
<organism evidence="2 3">
    <name type="scientific">Populus alba x Populus x berolinensis</name>
    <dbReference type="NCBI Taxonomy" id="444605"/>
    <lineage>
        <taxon>Eukaryota</taxon>
        <taxon>Viridiplantae</taxon>
        <taxon>Streptophyta</taxon>
        <taxon>Embryophyta</taxon>
        <taxon>Tracheophyta</taxon>
        <taxon>Spermatophyta</taxon>
        <taxon>Magnoliopsida</taxon>
        <taxon>eudicotyledons</taxon>
        <taxon>Gunneridae</taxon>
        <taxon>Pentapetalae</taxon>
        <taxon>rosids</taxon>
        <taxon>fabids</taxon>
        <taxon>Malpighiales</taxon>
        <taxon>Salicaceae</taxon>
        <taxon>Saliceae</taxon>
        <taxon>Populus</taxon>
    </lineage>
</organism>
<keyword evidence="3" id="KW-1185">Reference proteome</keyword>
<feature type="compositionally biased region" description="Basic and acidic residues" evidence="1">
    <location>
        <begin position="22"/>
        <end position="44"/>
    </location>
</feature>
<sequence>MKRCRYSSDQETEAEVSSSSDDSLKTEKKPFPTPLEREKRGGRR</sequence>
<gene>
    <name evidence="2" type="ORF">NC653_011911</name>
</gene>
<dbReference type="EMBL" id="JAQIZT010000004">
    <property type="protein sequence ID" value="KAJ7001641.1"/>
    <property type="molecule type" value="Genomic_DNA"/>
</dbReference>
<accession>A0AAD6W7H9</accession>
<protein>
    <submittedName>
        <fullName evidence="2">Uncharacterized protein</fullName>
    </submittedName>
</protein>
<dbReference type="AlphaFoldDB" id="A0AAD6W7H9"/>
<evidence type="ECO:0000313" key="3">
    <source>
        <dbReference type="Proteomes" id="UP001164929"/>
    </source>
</evidence>
<evidence type="ECO:0000313" key="2">
    <source>
        <dbReference type="EMBL" id="KAJ7001641.1"/>
    </source>
</evidence>
<dbReference type="Proteomes" id="UP001164929">
    <property type="component" value="Chromosome 4"/>
</dbReference>
<evidence type="ECO:0000256" key="1">
    <source>
        <dbReference type="SAM" id="MobiDB-lite"/>
    </source>
</evidence>